<dbReference type="InterPro" id="IPR023753">
    <property type="entry name" value="FAD/NAD-binding_dom"/>
</dbReference>
<dbReference type="PANTHER" id="PTHR43706">
    <property type="entry name" value="NADH DEHYDROGENASE"/>
    <property type="match status" value="1"/>
</dbReference>
<accession>A0A1I3E397</accession>
<protein>
    <recommendedName>
        <fullName evidence="2">NADH:ubiquinone reductase (non-electrogenic)</fullName>
        <ecNumber evidence="2">1.6.5.9</ecNumber>
    </recommendedName>
</protein>
<reference evidence="14" key="1">
    <citation type="submission" date="2016-10" db="EMBL/GenBank/DDBJ databases">
        <authorList>
            <person name="Varghese N."/>
            <person name="Submissions S."/>
        </authorList>
    </citation>
    <scope>NUCLEOTIDE SEQUENCE [LARGE SCALE GENOMIC DNA]</scope>
    <source>
        <strain evidence="14">DSM 26348</strain>
    </source>
</reference>
<keyword evidence="10" id="KW-0812">Transmembrane</keyword>
<keyword evidence="6" id="KW-0560">Oxidoreductase</keyword>
<name>A0A1I3E397_9PLAN</name>
<dbReference type="PANTHER" id="PTHR43706:SF47">
    <property type="entry name" value="EXTERNAL NADH-UBIQUINONE OXIDOREDUCTASE 1, MITOCHONDRIAL-RELATED"/>
    <property type="match status" value="1"/>
</dbReference>
<dbReference type="InterPro" id="IPR045024">
    <property type="entry name" value="NDH-2"/>
</dbReference>
<evidence type="ECO:0000256" key="10">
    <source>
        <dbReference type="SAM" id="Phobius"/>
    </source>
</evidence>
<dbReference type="GO" id="GO:0050136">
    <property type="term" value="F:NADH dehydrogenase (quinone) (non-electrogenic) activity"/>
    <property type="evidence" value="ECO:0007669"/>
    <property type="project" value="UniProtKB-EC"/>
</dbReference>
<evidence type="ECO:0000256" key="4">
    <source>
        <dbReference type="ARBA" id="ARBA00022827"/>
    </source>
</evidence>
<evidence type="ECO:0000256" key="3">
    <source>
        <dbReference type="ARBA" id="ARBA00022630"/>
    </source>
</evidence>
<dbReference type="Pfam" id="PF07992">
    <property type="entry name" value="Pyr_redox_2"/>
    <property type="match status" value="1"/>
</dbReference>
<evidence type="ECO:0000256" key="2">
    <source>
        <dbReference type="ARBA" id="ARBA00012637"/>
    </source>
</evidence>
<feature type="domain" description="FAD/NAD(P)-binding" evidence="11">
    <location>
        <begin position="12"/>
        <end position="336"/>
    </location>
</feature>
<keyword evidence="10" id="KW-0472">Membrane</keyword>
<feature type="transmembrane region" description="Helical" evidence="10">
    <location>
        <begin position="377"/>
        <end position="398"/>
    </location>
</feature>
<dbReference type="AlphaFoldDB" id="A0A1I3E397"/>
<feature type="domain" description="External alternative NADH-ubiquinone oxidoreductase-like C-terminal" evidence="12">
    <location>
        <begin position="360"/>
        <end position="415"/>
    </location>
</feature>
<dbReference type="OrthoDB" id="9781621at2"/>
<keyword evidence="10" id="KW-1133">Transmembrane helix</keyword>
<dbReference type="RefSeq" id="WP_092048425.1">
    <property type="nucleotide sequence ID" value="NZ_FOQD01000004.1"/>
</dbReference>
<dbReference type="SUPFAM" id="SSF51905">
    <property type="entry name" value="FAD/NAD(P)-binding domain"/>
    <property type="match status" value="2"/>
</dbReference>
<evidence type="ECO:0000256" key="9">
    <source>
        <dbReference type="SAM" id="MobiDB-lite"/>
    </source>
</evidence>
<dbReference type="InterPro" id="IPR054585">
    <property type="entry name" value="NDH2-like_C"/>
</dbReference>
<sequence length="464" mass="50780">MTRTPMFSQQHQVVVIGGGFGGLHAVQGLRRAPVEVKLIDKRNFHLFQPLLYQVASGALSPANIAAPLRQILSRQANCQVMMGEVVGIDAVHRRVDLTDGEVHYDTLVLAAGATHSYFGNDHWGHLAPGLKTVEDATEMRARILTAFEWAELETDSEIRRRLLTFVIVGAGPTGVELAGALAEISHRSLKDDFRTIDPAESQIMLVEAADRVLTPFPPALSAKAQASLERLGVTVRCKTSVADVAADHVVLKFDGQTEVVPTQTVLWAAGVRASPLAKIVAASTGAQMDRAGRVIVERDLSLPGFPEIFVIGDMANYGHHGERPLPGVAPVAIQEGQFVARLIDSRVREKPAPVFKYHDRGNLATIGRWSAVADFQWLQMSGFFAWVLWLVVHLLNIISFRNRVLVLIQWGWNFLSSDRSARLITGEYRPPDVSYLGRIPPDQEVAPAGRIEGSGRIENAAAKE</sequence>
<comment type="catalytic activity">
    <reaction evidence="8">
        <text>a quinone + NADH + H(+) = a quinol + NAD(+)</text>
        <dbReference type="Rhea" id="RHEA:46160"/>
        <dbReference type="ChEBI" id="CHEBI:15378"/>
        <dbReference type="ChEBI" id="CHEBI:24646"/>
        <dbReference type="ChEBI" id="CHEBI:57540"/>
        <dbReference type="ChEBI" id="CHEBI:57945"/>
        <dbReference type="ChEBI" id="CHEBI:132124"/>
        <dbReference type="EC" id="1.6.5.9"/>
    </reaction>
</comment>
<evidence type="ECO:0000313" key="14">
    <source>
        <dbReference type="Proteomes" id="UP000199518"/>
    </source>
</evidence>
<dbReference type="EC" id="1.6.5.9" evidence="2"/>
<keyword evidence="5" id="KW-0809">Transit peptide</keyword>
<dbReference type="Pfam" id="PF22366">
    <property type="entry name" value="NDH2_C"/>
    <property type="match status" value="1"/>
</dbReference>
<dbReference type="STRING" id="1576369.SAMN05421753_10452"/>
<feature type="region of interest" description="Disordered" evidence="9">
    <location>
        <begin position="439"/>
        <end position="464"/>
    </location>
</feature>
<dbReference type="PRINTS" id="PR00368">
    <property type="entry name" value="FADPNR"/>
</dbReference>
<dbReference type="Gene3D" id="3.50.50.100">
    <property type="match status" value="1"/>
</dbReference>
<evidence type="ECO:0000256" key="7">
    <source>
        <dbReference type="ARBA" id="ARBA00023027"/>
    </source>
</evidence>
<evidence type="ECO:0000256" key="8">
    <source>
        <dbReference type="ARBA" id="ARBA00047599"/>
    </source>
</evidence>
<evidence type="ECO:0000256" key="1">
    <source>
        <dbReference type="ARBA" id="ARBA00005272"/>
    </source>
</evidence>
<comment type="similarity">
    <text evidence="1">Belongs to the NADH dehydrogenase family.</text>
</comment>
<proteinExistence type="inferred from homology"/>
<evidence type="ECO:0000256" key="6">
    <source>
        <dbReference type="ARBA" id="ARBA00023002"/>
    </source>
</evidence>
<dbReference type="InterPro" id="IPR036188">
    <property type="entry name" value="FAD/NAD-bd_sf"/>
</dbReference>
<keyword evidence="3" id="KW-0285">Flavoprotein</keyword>
<dbReference type="EMBL" id="FOQD01000004">
    <property type="protein sequence ID" value="SFH93171.1"/>
    <property type="molecule type" value="Genomic_DNA"/>
</dbReference>
<evidence type="ECO:0000256" key="5">
    <source>
        <dbReference type="ARBA" id="ARBA00022946"/>
    </source>
</evidence>
<organism evidence="13 14">
    <name type="scientific">Planctomicrobium piriforme</name>
    <dbReference type="NCBI Taxonomy" id="1576369"/>
    <lineage>
        <taxon>Bacteria</taxon>
        <taxon>Pseudomonadati</taxon>
        <taxon>Planctomycetota</taxon>
        <taxon>Planctomycetia</taxon>
        <taxon>Planctomycetales</taxon>
        <taxon>Planctomycetaceae</taxon>
        <taxon>Planctomicrobium</taxon>
    </lineage>
</organism>
<keyword evidence="7" id="KW-0520">NAD</keyword>
<keyword evidence="14" id="KW-1185">Reference proteome</keyword>
<dbReference type="PRINTS" id="PR00411">
    <property type="entry name" value="PNDRDTASEI"/>
</dbReference>
<evidence type="ECO:0000259" key="11">
    <source>
        <dbReference type="Pfam" id="PF07992"/>
    </source>
</evidence>
<keyword evidence="4" id="KW-0274">FAD</keyword>
<evidence type="ECO:0000313" key="13">
    <source>
        <dbReference type="EMBL" id="SFH93171.1"/>
    </source>
</evidence>
<evidence type="ECO:0000259" key="12">
    <source>
        <dbReference type="Pfam" id="PF22366"/>
    </source>
</evidence>
<gene>
    <name evidence="13" type="ORF">SAMN05421753_10452</name>
</gene>
<dbReference type="Proteomes" id="UP000199518">
    <property type="component" value="Unassembled WGS sequence"/>
</dbReference>